<dbReference type="InterPro" id="IPR013525">
    <property type="entry name" value="ABC2_TM"/>
</dbReference>
<proteinExistence type="inferred from homology"/>
<evidence type="ECO:0000256" key="9">
    <source>
        <dbReference type="ARBA" id="ARBA00023136"/>
    </source>
</evidence>
<keyword evidence="6" id="KW-0547">Nucleotide-binding</keyword>
<dbReference type="Pfam" id="PF12698">
    <property type="entry name" value="ABC2_membrane_3"/>
    <property type="match status" value="2"/>
</dbReference>
<evidence type="ECO:0000256" key="4">
    <source>
        <dbReference type="ARBA" id="ARBA00022692"/>
    </source>
</evidence>
<accession>A0A0H5QYU3</accession>
<dbReference type="GO" id="GO:0016887">
    <property type="term" value="F:ATP hydrolysis activity"/>
    <property type="evidence" value="ECO:0007669"/>
    <property type="project" value="InterPro"/>
</dbReference>
<dbReference type="PROSITE" id="PS00211">
    <property type="entry name" value="ABC_TRANSPORTER_1"/>
    <property type="match status" value="1"/>
</dbReference>
<dbReference type="GO" id="GO:0005319">
    <property type="term" value="F:lipid transporter activity"/>
    <property type="evidence" value="ECO:0007669"/>
    <property type="project" value="TreeGrafter"/>
</dbReference>
<dbReference type="InterPro" id="IPR003593">
    <property type="entry name" value="AAA+_ATPase"/>
</dbReference>
<evidence type="ECO:0000256" key="3">
    <source>
        <dbReference type="ARBA" id="ARBA00022448"/>
    </source>
</evidence>
<feature type="transmembrane region" description="Helical" evidence="10">
    <location>
        <begin position="1064"/>
        <end position="1091"/>
    </location>
</feature>
<feature type="transmembrane region" description="Helical" evidence="10">
    <location>
        <begin position="321"/>
        <end position="339"/>
    </location>
</feature>
<reference evidence="12" key="1">
    <citation type="submission" date="2015-04" db="EMBL/GenBank/DDBJ databases">
        <title>The genome sequence of the plant pathogenic Rhizarian Plasmodiophora brassicae reveals insights in its biotrophic life cycle and the origin of chitin synthesis.</title>
        <authorList>
            <person name="Schwelm A."/>
            <person name="Fogelqvist J."/>
            <person name="Knaust A."/>
            <person name="Julke S."/>
            <person name="Lilja T."/>
            <person name="Dhandapani V."/>
            <person name="Bonilla-Rosso G."/>
            <person name="Karlsson M."/>
            <person name="Shevchenko A."/>
            <person name="Choi S.R."/>
            <person name="Kim H.G."/>
            <person name="Park J.Y."/>
            <person name="Lim Y.P."/>
            <person name="Ludwig-Muller J."/>
            <person name="Dixelius C."/>
        </authorList>
    </citation>
    <scope>NUCLEOTIDE SEQUENCE</scope>
    <source>
        <tissue evidence="12">Potato root galls</tissue>
    </source>
</reference>
<feature type="transmembrane region" description="Helical" evidence="10">
    <location>
        <begin position="1025"/>
        <end position="1043"/>
    </location>
</feature>
<feature type="domain" description="ABC transporter" evidence="11">
    <location>
        <begin position="1313"/>
        <end position="1541"/>
    </location>
</feature>
<dbReference type="SMART" id="SM00382">
    <property type="entry name" value="AAA"/>
    <property type="match status" value="2"/>
</dbReference>
<name>A0A0H5QYU3_9EUKA</name>
<comment type="similarity">
    <text evidence="2">Belongs to the ABC transporter superfamily. ABCA family.</text>
</comment>
<feature type="transmembrane region" description="Helical" evidence="10">
    <location>
        <begin position="255"/>
        <end position="278"/>
    </location>
</feature>
<feature type="transmembrane region" description="Helical" evidence="10">
    <location>
        <begin position="290"/>
        <end position="315"/>
    </location>
</feature>
<evidence type="ECO:0000256" key="10">
    <source>
        <dbReference type="SAM" id="Phobius"/>
    </source>
</evidence>
<evidence type="ECO:0000259" key="11">
    <source>
        <dbReference type="PROSITE" id="PS50893"/>
    </source>
</evidence>
<feature type="transmembrane region" description="Helical" evidence="10">
    <location>
        <begin position="211"/>
        <end position="235"/>
    </location>
</feature>
<feature type="domain" description="ABC transporter" evidence="11">
    <location>
        <begin position="478"/>
        <end position="713"/>
    </location>
</feature>
<feature type="transmembrane region" description="Helical" evidence="10">
    <location>
        <begin position="351"/>
        <end position="370"/>
    </location>
</feature>
<comment type="subcellular location">
    <subcellularLocation>
        <location evidence="1">Membrane</location>
        <topology evidence="1">Multi-pass membrane protein</topology>
    </subcellularLocation>
</comment>
<keyword evidence="7" id="KW-0067">ATP-binding</keyword>
<dbReference type="PROSITE" id="PS50893">
    <property type="entry name" value="ABC_TRANSPORTER_2"/>
    <property type="match status" value="2"/>
</dbReference>
<dbReference type="FunFam" id="3.40.50.300:FF:000298">
    <property type="entry name" value="ATP-binding cassette sub-family A member 12"/>
    <property type="match status" value="1"/>
</dbReference>
<evidence type="ECO:0000256" key="1">
    <source>
        <dbReference type="ARBA" id="ARBA00004141"/>
    </source>
</evidence>
<feature type="transmembrane region" description="Helical" evidence="10">
    <location>
        <begin position="104"/>
        <end position="124"/>
    </location>
</feature>
<dbReference type="GO" id="GO:0005524">
    <property type="term" value="F:ATP binding"/>
    <property type="evidence" value="ECO:0007669"/>
    <property type="project" value="UniProtKB-KW"/>
</dbReference>
<evidence type="ECO:0000256" key="8">
    <source>
        <dbReference type="ARBA" id="ARBA00022989"/>
    </source>
</evidence>
<dbReference type="InterPro" id="IPR003439">
    <property type="entry name" value="ABC_transporter-like_ATP-bd"/>
</dbReference>
<evidence type="ECO:0000256" key="2">
    <source>
        <dbReference type="ARBA" id="ARBA00008869"/>
    </source>
</evidence>
<protein>
    <recommendedName>
        <fullName evidence="11">ABC transporter domain-containing protein</fullName>
    </recommendedName>
</protein>
<evidence type="ECO:0000256" key="7">
    <source>
        <dbReference type="ARBA" id="ARBA00022840"/>
    </source>
</evidence>
<dbReference type="GO" id="GO:0016020">
    <property type="term" value="C:membrane"/>
    <property type="evidence" value="ECO:0007669"/>
    <property type="project" value="UniProtKB-SubCell"/>
</dbReference>
<dbReference type="InterPro" id="IPR017871">
    <property type="entry name" value="ABC_transporter-like_CS"/>
</dbReference>
<keyword evidence="4 10" id="KW-0812">Transmembrane</keyword>
<keyword evidence="8 10" id="KW-1133">Transmembrane helix</keyword>
<dbReference type="Pfam" id="PF00005">
    <property type="entry name" value="ABC_tran"/>
    <property type="match status" value="2"/>
</dbReference>
<evidence type="ECO:0000256" key="5">
    <source>
        <dbReference type="ARBA" id="ARBA00022737"/>
    </source>
</evidence>
<dbReference type="GO" id="GO:0140359">
    <property type="term" value="F:ABC-type transporter activity"/>
    <property type="evidence" value="ECO:0007669"/>
    <property type="project" value="InterPro"/>
</dbReference>
<dbReference type="PANTHER" id="PTHR19229:SF36">
    <property type="entry name" value="ATP-BINDING CASSETTE SUB-FAMILY A MEMBER 2"/>
    <property type="match status" value="1"/>
</dbReference>
<feature type="transmembrane region" description="Helical" evidence="10">
    <location>
        <begin position="390"/>
        <end position="411"/>
    </location>
</feature>
<dbReference type="SUPFAM" id="SSF52540">
    <property type="entry name" value="P-loop containing nucleoside triphosphate hydrolases"/>
    <property type="match status" value="2"/>
</dbReference>
<keyword evidence="3" id="KW-0813">Transport</keyword>
<dbReference type="CDD" id="cd03263">
    <property type="entry name" value="ABC_subfamily_A"/>
    <property type="match status" value="2"/>
</dbReference>
<dbReference type="Gene3D" id="3.40.50.300">
    <property type="entry name" value="P-loop containing nucleotide triphosphate hydrolases"/>
    <property type="match status" value="2"/>
</dbReference>
<feature type="transmembrane region" description="Helical" evidence="10">
    <location>
        <begin position="1103"/>
        <end position="1124"/>
    </location>
</feature>
<organism evidence="12">
    <name type="scientific">Spongospora subterranea</name>
    <dbReference type="NCBI Taxonomy" id="70186"/>
    <lineage>
        <taxon>Eukaryota</taxon>
        <taxon>Sar</taxon>
        <taxon>Rhizaria</taxon>
        <taxon>Endomyxa</taxon>
        <taxon>Phytomyxea</taxon>
        <taxon>Plasmodiophorida</taxon>
        <taxon>Plasmodiophoridae</taxon>
        <taxon>Spongospora</taxon>
    </lineage>
</organism>
<feature type="transmembrane region" description="Helical" evidence="10">
    <location>
        <begin position="1226"/>
        <end position="1247"/>
    </location>
</feature>
<dbReference type="FunFam" id="3.40.50.300:FF:000335">
    <property type="entry name" value="ATP binding cassette subfamily A member 5"/>
    <property type="match status" value="1"/>
</dbReference>
<feature type="transmembrane region" description="Helical" evidence="10">
    <location>
        <begin position="1136"/>
        <end position="1157"/>
    </location>
</feature>
<evidence type="ECO:0000313" key="12">
    <source>
        <dbReference type="EMBL" id="CRZ07110.1"/>
    </source>
</evidence>
<dbReference type="InterPro" id="IPR027417">
    <property type="entry name" value="P-loop_NTPase"/>
</dbReference>
<dbReference type="InterPro" id="IPR026082">
    <property type="entry name" value="ABCA"/>
</dbReference>
<dbReference type="EMBL" id="HACM01006668">
    <property type="protein sequence ID" value="CRZ07110.1"/>
    <property type="molecule type" value="Transcribed_RNA"/>
</dbReference>
<keyword evidence="5" id="KW-0677">Repeat</keyword>
<feature type="transmembrane region" description="Helical" evidence="10">
    <location>
        <begin position="157"/>
        <end position="176"/>
    </location>
</feature>
<keyword evidence="9 10" id="KW-0472">Membrane</keyword>
<feature type="transmembrane region" description="Helical" evidence="10">
    <location>
        <begin position="864"/>
        <end position="881"/>
    </location>
</feature>
<sequence>MATDASTEEIRTCINQLFRVDDVYRNCFARSGVFVPEFQASDTPKLIAQCSSSPKNPSEDCCSAVYKAAACQTGGSPKSVACKAMIDEVVWDTYDCPSLPASDIVAVCVGTFLLAFILWVRFTARSHGSLLWVRQLWGLLVKNWSLARRRIDRQVKAIVIALSLLGMVVALISLTGEATQTVGFQVNNTGLSLSLSFTTPDTMRTILLENLRVVAGLLFIIAFTYPIAQVILSIVQEKELMIREAMRVTGLYDGVLTLSWSLSFAVSFIPVCLALAFITHYGGIFPNFRVAILILFFWAFSVASISFCIALSVFFSNTRPAVISILVATFVASFVSFTLPNTPLSQGYTCLIAPACLGVGVFNALANSVYGSGFRAAYMGFKDKDQMLSLPAMTALMLFDALIYIIIAWYLENVLPKKIGRRLPWHFPFHKSFWTGRVPPKKTAEESDFASVAEPESQTSVEDVEFEQKQLARRDRCVKIEKLSRHFIIPGMKHQRVALDSLTLTLYEGQITSLLGHNGAGKTTLIRTLCGLIQPTSGDAKVYGNSLVHNMQNIRQSLGMCPQYDILFEDLTCYENLRLFSTLKGSRLIEIDFEIKRYISELGMQDKLHQKVKTLSGGQKRKLCVAIAFIGNSRVVFLDEPTSGMDPYSRRCTWDVLLKNRKGRVIVLTTHFMDEAEVLGDRVAILSDGRLRCAGTPLFLKTKFGEGYTLTVTLKEDEITSGPSHDALLPSQELIKSSVPDSTILSKNATTITARLPFHQLSFFGVLFKRLETISNTVDFGVESCTLEHVFLTVAKNRDDAGTYMRSSSAVDLNVVDMSVNQSADVLLHQDVRSGIGSNSAFGEVLAAMVIKRWWLTKRDRRQFLLLVLFPIVFLFLPVILPDISVVPFVEKGAHVYPKPGPAECNPRLAFDRSQSCGNTVDNSIGDCFNSAGIQDKPQYLDQSFLKTVESCSQDLRGWGYCSLIPWICNVNECCDYTNFRSLVYPCQTNIALNGGANHWDSNVYCPNRILSTITGAVNAFVKSLSILLAFLFGPSVVIAHAVMETESLHNTKFQQLVSGVRKITYWAGATIWDLSTIFVTVASACVIIAYYSGPLGSYFDGYYVTVALMAAYAFAVIPFTYWLSFKFDSAPRALSMLLVFNIATGAGLGIIAYIMKSFAITIPGQQDFTTVDAYNFSRYGLLIFPAFNLMDGLLRIQLNTLQVCFQKYDWELCNAAGTMSNAFQLLSLNFVYLVLTFLLSFIGLFWNESHQTASHENTKWCFSLRSSISASLNSVKEGIFRTRSTSNFIEDQDVVVERLRMQQNTDPEAYPLEILGMSKVYQTGKVALHELWLGVSRGECFGYLGVNGAGKTTTLKCVTGFQIPTKGTARIAGNDIQLDVYSARKHAGYCPQFDALFDVLTVEEHLKMYCRIRGVRPTCVADSIAAMQLHLYKDVPTQYLSGGNKRKLSAAIAMIGQPPVIFLDEPSTGMDPHAKRFLWSSILDTVQSTKAALVLTTHSMEECEALCSRVAILIDGRLKCLGSIQHLKTKFGGGYTIEVRSKAMDVQTLLMTCNLNDFESLTASNLGSLCLRLGDAQIEDKVLSSLFGPRLKTGQLIPAKEFLTWWSQELVCDKIMKVLFQAWPTVTLKGKHGLHIGFEIIDPSLLLSDLFSVMESVEGIEYYSISQTSLEEIFSMFALQQASLHI</sequence>
<dbReference type="PANTHER" id="PTHR19229">
    <property type="entry name" value="ATP-BINDING CASSETTE TRANSPORTER SUBFAMILY A ABCA"/>
    <property type="match status" value="1"/>
</dbReference>
<evidence type="ECO:0000256" key="6">
    <source>
        <dbReference type="ARBA" id="ARBA00022741"/>
    </source>
</evidence>